<proteinExistence type="evidence at transcript level"/>
<dbReference type="AlphaFoldDB" id="F2DW41"/>
<reference evidence="1" key="1">
    <citation type="journal article" date="2011" name="Plant Physiol.">
        <title>Comprehensive sequence analysis of 24,783 barley full-length cDNAs derived from 12 clone libraries.</title>
        <authorList>
            <person name="Matsumoto T."/>
            <person name="Tanaka T."/>
            <person name="Sakai H."/>
            <person name="Amano N."/>
            <person name="Kanamori H."/>
            <person name="Kurita K."/>
            <person name="Kikuta A."/>
            <person name="Kamiya K."/>
            <person name="Yamamoto M."/>
            <person name="Ikawa H."/>
            <person name="Fujii N."/>
            <person name="Hori K."/>
            <person name="Itoh T."/>
            <person name="Sato K."/>
        </authorList>
    </citation>
    <scope>NUCLEOTIDE SEQUENCE</scope>
    <source>
        <tissue evidence="1">Shoot and root</tissue>
    </source>
</reference>
<dbReference type="EMBL" id="AK368109">
    <property type="protein sequence ID" value="BAJ99312.1"/>
    <property type="molecule type" value="mRNA"/>
</dbReference>
<sequence length="119" mass="14050">MASCSFYEDGEWLIKMIKMNPFKMQNIIDWVQCLLGLVNGRSIKVPQNIASLNFERLKRNQKIYYIFIDEVDPIFSLFKIYDRNGCIVSFGFTENVQKQSYLLTILKKMAKKTFVFILD</sequence>
<accession>F2DW41</accession>
<evidence type="ECO:0000313" key="1">
    <source>
        <dbReference type="EMBL" id="BAJ99312.1"/>
    </source>
</evidence>
<protein>
    <submittedName>
        <fullName evidence="1">Predicted protein</fullName>
    </submittedName>
</protein>
<name>F2DW41_HORVV</name>
<organism evidence="1">
    <name type="scientific">Hordeum vulgare subsp. vulgare</name>
    <name type="common">Domesticated barley</name>
    <dbReference type="NCBI Taxonomy" id="112509"/>
    <lineage>
        <taxon>Eukaryota</taxon>
        <taxon>Viridiplantae</taxon>
        <taxon>Streptophyta</taxon>
        <taxon>Embryophyta</taxon>
        <taxon>Tracheophyta</taxon>
        <taxon>Spermatophyta</taxon>
        <taxon>Magnoliopsida</taxon>
        <taxon>Liliopsida</taxon>
        <taxon>Poales</taxon>
        <taxon>Poaceae</taxon>
        <taxon>BOP clade</taxon>
        <taxon>Pooideae</taxon>
        <taxon>Triticodae</taxon>
        <taxon>Triticeae</taxon>
        <taxon>Hordeinae</taxon>
        <taxon>Hordeum</taxon>
    </lineage>
</organism>